<accession>A0ABD6EQ51</accession>
<dbReference type="AlphaFoldDB" id="A0ABD6EQ51"/>
<evidence type="ECO:0000256" key="7">
    <source>
        <dbReference type="ARBA" id="ARBA00022741"/>
    </source>
</evidence>
<evidence type="ECO:0000256" key="4">
    <source>
        <dbReference type="ARBA" id="ARBA00022555"/>
    </source>
</evidence>
<dbReference type="PANTHER" id="PTHR11777:SF10">
    <property type="entry name" value="ALANINE--TRNA LIGASE, MITOCHONDRIAL"/>
    <property type="match status" value="1"/>
</dbReference>
<evidence type="ECO:0000313" key="17">
    <source>
        <dbReference type="Proteomes" id="UP001608902"/>
    </source>
</evidence>
<dbReference type="InterPro" id="IPR018163">
    <property type="entry name" value="Thr/Ala-tRNA-synth_IIc_edit"/>
</dbReference>
<dbReference type="InterPro" id="IPR023033">
    <property type="entry name" value="Ala_tRNA_ligase_euk/bac"/>
</dbReference>
<keyword evidence="7 14" id="KW-0547">Nucleotide-binding</keyword>
<feature type="binding site" evidence="14">
    <location>
        <position position="564"/>
    </location>
    <ligand>
        <name>Zn(2+)</name>
        <dbReference type="ChEBI" id="CHEBI:29105"/>
    </ligand>
</feature>
<dbReference type="GO" id="GO:0006412">
    <property type="term" value="P:translation"/>
    <property type="evidence" value="ECO:0007669"/>
    <property type="project" value="UniProtKB-KW"/>
</dbReference>
<feature type="binding site" evidence="14">
    <location>
        <position position="560"/>
    </location>
    <ligand>
        <name>Zn(2+)</name>
        <dbReference type="ChEBI" id="CHEBI:29105"/>
    </ligand>
</feature>
<dbReference type="GO" id="GO:0004813">
    <property type="term" value="F:alanine-tRNA ligase activity"/>
    <property type="evidence" value="ECO:0007669"/>
    <property type="project" value="UniProtKB-UniRule"/>
</dbReference>
<dbReference type="SUPFAM" id="SSF101353">
    <property type="entry name" value="Putative anticodon-binding domain of alanyl-tRNA synthetase (AlaRS)"/>
    <property type="match status" value="1"/>
</dbReference>
<proteinExistence type="inferred from homology"/>
<organism evidence="16 17">
    <name type="scientific">Gnathostoma spinigerum</name>
    <dbReference type="NCBI Taxonomy" id="75299"/>
    <lineage>
        <taxon>Eukaryota</taxon>
        <taxon>Metazoa</taxon>
        <taxon>Ecdysozoa</taxon>
        <taxon>Nematoda</taxon>
        <taxon>Chromadorea</taxon>
        <taxon>Rhabditida</taxon>
        <taxon>Spirurina</taxon>
        <taxon>Gnathostomatomorpha</taxon>
        <taxon>Gnathostomatoidea</taxon>
        <taxon>Gnathostomatidae</taxon>
        <taxon>Gnathostoma</taxon>
    </lineage>
</organism>
<reference evidence="16 17" key="1">
    <citation type="submission" date="2024-08" db="EMBL/GenBank/DDBJ databases">
        <title>Gnathostoma spinigerum genome.</title>
        <authorList>
            <person name="Gonzalez-Bertolin B."/>
            <person name="Monzon S."/>
            <person name="Zaballos A."/>
            <person name="Jimenez P."/>
            <person name="Dekumyoy P."/>
            <person name="Varona S."/>
            <person name="Cuesta I."/>
            <person name="Sumanam S."/>
            <person name="Adisakwattana P."/>
            <person name="Gasser R.B."/>
            <person name="Hernandez-Gonzalez A."/>
            <person name="Young N.D."/>
            <person name="Perteguer M.J."/>
        </authorList>
    </citation>
    <scope>NUCLEOTIDE SEQUENCE [LARGE SCALE GENOMIC DNA]</scope>
    <source>
        <strain evidence="16">AL3</strain>
        <tissue evidence="16">Liver</tissue>
    </source>
</reference>
<dbReference type="FunFam" id="3.30.930.10:FF:000011">
    <property type="entry name" value="Alanine--tRNA ligase, cytoplasmic"/>
    <property type="match status" value="1"/>
</dbReference>
<comment type="cofactor">
    <cofactor evidence="14">
        <name>Zn(2+)</name>
        <dbReference type="ChEBI" id="CHEBI:29105"/>
    </cofactor>
    <text evidence="14">Binds 1 zinc ion per subunit.</text>
</comment>
<evidence type="ECO:0000256" key="8">
    <source>
        <dbReference type="ARBA" id="ARBA00022833"/>
    </source>
</evidence>
<dbReference type="EMBL" id="JBGFUD010004181">
    <property type="protein sequence ID" value="MFH4979429.1"/>
    <property type="molecule type" value="Genomic_DNA"/>
</dbReference>
<keyword evidence="8 14" id="KW-0862">Zinc</keyword>
<dbReference type="Gene3D" id="2.40.30.130">
    <property type="match status" value="1"/>
</dbReference>
<keyword evidence="4 14" id="KW-0820">tRNA-binding</keyword>
<dbReference type="GO" id="GO:0000049">
    <property type="term" value="F:tRNA binding"/>
    <property type="evidence" value="ECO:0007669"/>
    <property type="project" value="UniProtKB-KW"/>
</dbReference>
<dbReference type="InterPro" id="IPR045864">
    <property type="entry name" value="aa-tRNA-synth_II/BPL/LPL"/>
</dbReference>
<dbReference type="CDD" id="cd00673">
    <property type="entry name" value="AlaRS_core"/>
    <property type="match status" value="1"/>
</dbReference>
<dbReference type="Gene3D" id="3.30.980.10">
    <property type="entry name" value="Threonyl-trna Synthetase, Chain A, domain 2"/>
    <property type="match status" value="1"/>
</dbReference>
<dbReference type="Pfam" id="PF01411">
    <property type="entry name" value="tRNA-synt_2c"/>
    <property type="match status" value="1"/>
</dbReference>
<evidence type="ECO:0000256" key="12">
    <source>
        <dbReference type="ARBA" id="ARBA00023146"/>
    </source>
</evidence>
<dbReference type="GO" id="GO:0005524">
    <property type="term" value="F:ATP binding"/>
    <property type="evidence" value="ECO:0007669"/>
    <property type="project" value="UniProtKB-UniRule"/>
</dbReference>
<dbReference type="PROSITE" id="PS50860">
    <property type="entry name" value="AA_TRNA_LIGASE_II_ALA"/>
    <property type="match status" value="1"/>
</dbReference>
<dbReference type="InterPro" id="IPR018162">
    <property type="entry name" value="Ala-tRNA-ligase_IIc_anticod-bd"/>
</dbReference>
<evidence type="ECO:0000256" key="10">
    <source>
        <dbReference type="ARBA" id="ARBA00022884"/>
    </source>
</evidence>
<dbReference type="InterPro" id="IPR018165">
    <property type="entry name" value="Ala-tRNA-synth_IIc_core"/>
</dbReference>
<dbReference type="SUPFAM" id="SSF55681">
    <property type="entry name" value="Class II aaRS and biotin synthetases"/>
    <property type="match status" value="1"/>
</dbReference>
<keyword evidence="11 14" id="KW-0648">Protein biosynthesis</keyword>
<evidence type="ECO:0000256" key="6">
    <source>
        <dbReference type="ARBA" id="ARBA00022723"/>
    </source>
</evidence>
<dbReference type="InterPro" id="IPR018164">
    <property type="entry name" value="Ala-tRNA-synth_IIc_N"/>
</dbReference>
<comment type="function">
    <text evidence="14">Catalyzes the attachment of alanine to tRNA(Ala) in a two-step reaction: alanine is first activated by ATP to form Ala-AMP and then transferred to the acceptor end of tRNA(Ala). Also edits incorrectly charged tRNA(Ala) via its editing domain.</text>
</comment>
<dbReference type="PANTHER" id="PTHR11777">
    <property type="entry name" value="ALANYL-TRNA SYNTHETASE"/>
    <property type="match status" value="1"/>
</dbReference>
<dbReference type="Proteomes" id="UP001608902">
    <property type="component" value="Unassembled WGS sequence"/>
</dbReference>
<dbReference type="InterPro" id="IPR012947">
    <property type="entry name" value="tRNA_SAD"/>
</dbReference>
<keyword evidence="17" id="KW-1185">Reference proteome</keyword>
<dbReference type="SMART" id="SM00863">
    <property type="entry name" value="tRNA_SAD"/>
    <property type="match status" value="1"/>
</dbReference>
<keyword evidence="6 14" id="KW-0479">Metal-binding</keyword>
<evidence type="ECO:0000256" key="13">
    <source>
        <dbReference type="ARBA" id="ARBA00048300"/>
    </source>
</evidence>
<gene>
    <name evidence="16" type="ORF">AB6A40_006138</name>
</gene>
<keyword evidence="12 14" id="KW-0030">Aminoacyl-tRNA synthetase</keyword>
<sequence>MFNSCLFYFKSIFLGTTVTNSPLSRLRRAVSSQKCIRVGGKHNDFDDVGRDLSHHSLFEMLGNWSFGDYYKKEACEFALEYLLNVLRLPPDNLYVTYFAGDENLKIAADEECRKAWEKLGIASNRILPFTKADNFWEVGEEGPCGPSSEIHFDFIGKRDASSLVNRGDPSVIEIWNLVFMQYCMSSSGCLFDLPKRHVDTGLGLERITAIIQNVTSNYDTDIFIPIIKEISKYARAGAYSGKTGDMDRTQADCAYRILADHLRTVCVIISHGVIPDASERGFILRKMLRRMFRVSAKSLLADHGMIANLIPFVAHHMNDGFPEVTKNIDKIQQIISSEEGRYWKVIEEGKKAFDEFSRKLLTNTHIFPGDLAWKLHNERGLSIEVTEELANKQGLVVDMAAFNECRMKAKEEESDNVKNRYLSKIDLKQLIATGIPPTDDNSKYSYRKKTVDEYAFPVMPGLIVALFDSEGSPVPSLPEFSNGCVLVNSTNFYAEQGGQLADVGVLLDLSEESRFFVENVQRRGQYVFLIGFCANKPLTVGEEVNQLIDIDRRLALMRGHTATHALHSVMRHVAGKSMSQKGSLVECDRIRFDYTISEQLSSRQLSQIEEHMLDVISRKNQVNVREISVKEALDDRNVYTVPIMKISHLSKVRIIDFDCGDSFVSSECCCGTHLLNTADLMDFVVIADGSLKAGARRMIALTGRLAIESRKLSDKLYSRLNSLDQNTVPLSDLYAVEKDLKRQVVPLNSLRELRDRLKVLKKKAIKRRKTGSTLDF</sequence>
<feature type="domain" description="Alanyl-transfer RNA synthetases family profile" evidence="15">
    <location>
        <begin position="1"/>
        <end position="712"/>
    </location>
</feature>
<dbReference type="InterPro" id="IPR009000">
    <property type="entry name" value="Transl_B-barrel_sf"/>
</dbReference>
<feature type="binding site" evidence="14">
    <location>
        <position position="669"/>
    </location>
    <ligand>
        <name>Zn(2+)</name>
        <dbReference type="ChEBI" id="CHEBI:29105"/>
    </ligand>
</feature>
<dbReference type="NCBIfam" id="TIGR00344">
    <property type="entry name" value="alaS"/>
    <property type="match status" value="1"/>
</dbReference>
<dbReference type="InterPro" id="IPR050058">
    <property type="entry name" value="Ala-tRNA_ligase"/>
</dbReference>
<evidence type="ECO:0000256" key="9">
    <source>
        <dbReference type="ARBA" id="ARBA00022840"/>
    </source>
</evidence>
<name>A0ABD6EQ51_9BILA</name>
<evidence type="ECO:0000256" key="14">
    <source>
        <dbReference type="HAMAP-Rule" id="MF_03133"/>
    </source>
</evidence>
<feature type="binding site" evidence="14">
    <location>
        <position position="673"/>
    </location>
    <ligand>
        <name>Zn(2+)</name>
        <dbReference type="ChEBI" id="CHEBI:29105"/>
    </ligand>
</feature>
<dbReference type="SUPFAM" id="SSF55186">
    <property type="entry name" value="ThrRS/AlaRS common domain"/>
    <property type="match status" value="1"/>
</dbReference>
<dbReference type="Gene3D" id="3.30.930.10">
    <property type="entry name" value="Bira Bifunctional Protein, Domain 2"/>
    <property type="match status" value="1"/>
</dbReference>
<evidence type="ECO:0000259" key="15">
    <source>
        <dbReference type="PROSITE" id="PS50860"/>
    </source>
</evidence>
<protein>
    <recommendedName>
        <fullName evidence="3">Alanine--tRNA ligase</fullName>
        <ecNumber evidence="2">6.1.1.7</ecNumber>
    </recommendedName>
</protein>
<evidence type="ECO:0000256" key="1">
    <source>
        <dbReference type="ARBA" id="ARBA00008429"/>
    </source>
</evidence>
<keyword evidence="5 14" id="KW-0436">Ligase</keyword>
<evidence type="ECO:0000256" key="2">
    <source>
        <dbReference type="ARBA" id="ARBA00013168"/>
    </source>
</evidence>
<keyword evidence="10 14" id="KW-0694">RNA-binding</keyword>
<comment type="subunit">
    <text evidence="14">Monomer.</text>
</comment>
<dbReference type="HAMAP" id="MF_00036_B">
    <property type="entry name" value="Ala_tRNA_synth_B"/>
    <property type="match status" value="1"/>
</dbReference>
<dbReference type="SUPFAM" id="SSF50447">
    <property type="entry name" value="Translation proteins"/>
    <property type="match status" value="1"/>
</dbReference>
<comment type="catalytic activity">
    <reaction evidence="13 14">
        <text>tRNA(Ala) + L-alanine + ATP = L-alanyl-tRNA(Ala) + AMP + diphosphate</text>
        <dbReference type="Rhea" id="RHEA:12540"/>
        <dbReference type="Rhea" id="RHEA-COMP:9657"/>
        <dbReference type="Rhea" id="RHEA-COMP:9923"/>
        <dbReference type="ChEBI" id="CHEBI:30616"/>
        <dbReference type="ChEBI" id="CHEBI:33019"/>
        <dbReference type="ChEBI" id="CHEBI:57972"/>
        <dbReference type="ChEBI" id="CHEBI:78442"/>
        <dbReference type="ChEBI" id="CHEBI:78497"/>
        <dbReference type="ChEBI" id="CHEBI:456215"/>
        <dbReference type="EC" id="6.1.1.7"/>
    </reaction>
</comment>
<evidence type="ECO:0000256" key="3">
    <source>
        <dbReference type="ARBA" id="ARBA00017959"/>
    </source>
</evidence>
<dbReference type="InterPro" id="IPR002318">
    <property type="entry name" value="Ala-tRNA-lgiase_IIc"/>
</dbReference>
<evidence type="ECO:0000313" key="16">
    <source>
        <dbReference type="EMBL" id="MFH4979429.1"/>
    </source>
</evidence>
<evidence type="ECO:0000256" key="5">
    <source>
        <dbReference type="ARBA" id="ARBA00022598"/>
    </source>
</evidence>
<evidence type="ECO:0000256" key="11">
    <source>
        <dbReference type="ARBA" id="ARBA00022917"/>
    </source>
</evidence>
<dbReference type="PRINTS" id="PR00980">
    <property type="entry name" value="TRNASYNTHALA"/>
</dbReference>
<keyword evidence="9 14" id="KW-0067">ATP-binding</keyword>
<dbReference type="GO" id="GO:0008270">
    <property type="term" value="F:zinc ion binding"/>
    <property type="evidence" value="ECO:0007669"/>
    <property type="project" value="UniProtKB-UniRule"/>
</dbReference>
<comment type="caution">
    <text evidence="16">The sequence shown here is derived from an EMBL/GenBank/DDBJ whole genome shotgun (WGS) entry which is preliminary data.</text>
</comment>
<comment type="domain">
    <text evidence="14">Consists of three domains; the N-terminal catalytic domain, the editing domain and the C-terminal C-Ala domain. The editing domain removes incorrectly charged amino acids, while the C-Ala domain, along with tRNA(Ala), serves as a bridge to cooperatively bring together the editing and aminoacylation centers thus stimulating deacylation of misacylated tRNAs.</text>
</comment>
<dbReference type="FunFam" id="3.30.980.10:FF:000004">
    <property type="entry name" value="Alanine--tRNA ligase, cytoplasmic"/>
    <property type="match status" value="1"/>
</dbReference>
<dbReference type="EC" id="6.1.1.7" evidence="2"/>
<comment type="similarity">
    <text evidence="1">Belongs to the class-II aminoacyl-tRNA synthetase family. Alax-L subfamily.</text>
</comment>